<dbReference type="GO" id="GO:0016020">
    <property type="term" value="C:membrane"/>
    <property type="evidence" value="ECO:0007669"/>
    <property type="project" value="UniProtKB-SubCell"/>
</dbReference>
<dbReference type="PANTHER" id="PTHR30429">
    <property type="entry name" value="D-METHIONINE-BINDING LIPOPROTEIN METQ"/>
    <property type="match status" value="1"/>
</dbReference>
<evidence type="ECO:0000256" key="6">
    <source>
        <dbReference type="PIRNR" id="PIRNR002854"/>
    </source>
</evidence>
<gene>
    <name evidence="9" type="ORF">ATK74_2447</name>
</gene>
<dbReference type="EMBL" id="PDJC01000001">
    <property type="protein sequence ID" value="PFG17870.1"/>
    <property type="molecule type" value="Genomic_DNA"/>
</dbReference>
<dbReference type="PROSITE" id="PS51257">
    <property type="entry name" value="PROKAR_LIPOPROTEIN"/>
    <property type="match status" value="1"/>
</dbReference>
<dbReference type="SUPFAM" id="SSF53850">
    <property type="entry name" value="Periplasmic binding protein-like II"/>
    <property type="match status" value="1"/>
</dbReference>
<dbReference type="RefSeq" id="WP_098461268.1">
    <property type="nucleotide sequence ID" value="NZ_PDJC01000001.1"/>
</dbReference>
<keyword evidence="3" id="KW-0472">Membrane</keyword>
<evidence type="ECO:0000256" key="7">
    <source>
        <dbReference type="PIRSR" id="PIRSR002854-1"/>
    </source>
</evidence>
<keyword evidence="5 6" id="KW-0449">Lipoprotein</keyword>
<accession>A0A2A9CW61</accession>
<evidence type="ECO:0000256" key="8">
    <source>
        <dbReference type="SAM" id="SignalP"/>
    </source>
</evidence>
<keyword evidence="4" id="KW-0564">Palmitate</keyword>
<evidence type="ECO:0000256" key="4">
    <source>
        <dbReference type="ARBA" id="ARBA00023139"/>
    </source>
</evidence>
<comment type="subcellular location">
    <subcellularLocation>
        <location evidence="1">Membrane</location>
        <topology evidence="1">Lipid-anchor</topology>
    </subcellularLocation>
</comment>
<comment type="similarity">
    <text evidence="6">Belongs to the nlpA lipoprotein family.</text>
</comment>
<evidence type="ECO:0000256" key="3">
    <source>
        <dbReference type="ARBA" id="ARBA00023136"/>
    </source>
</evidence>
<dbReference type="Proteomes" id="UP000226079">
    <property type="component" value="Unassembled WGS sequence"/>
</dbReference>
<proteinExistence type="inferred from homology"/>
<evidence type="ECO:0000256" key="2">
    <source>
        <dbReference type="ARBA" id="ARBA00022729"/>
    </source>
</evidence>
<keyword evidence="10" id="KW-1185">Reference proteome</keyword>
<feature type="lipid moiety-binding region" description="S-diacylglycerol cysteine" evidence="7">
    <location>
        <position position="23"/>
    </location>
</feature>
<sequence>MGIRRKPLSIAAIAAAVMALTACASTTAASPAATSASPSASAPALVTVKVGASPVPHAKILEYIEKNLAAEAGIDLKIVEFDDYVQPNEALASGDLDANYFQHLPYLEAQIKEKGYKFEHGAGVHIEPYAAFSKKYKSFAEVPAGASIAITNDASNQIRGLRVLQDAGLLNGITDKSNVLNLTKEQNPKGFTFIENQPEVIVKQLDDPKVDVAFVNGNFILSAGLSTKDALAVEKVENNPYANLLVWRTDNTNPGVAKLEELLHSDKVKEFIKATWPSGDVIPG</sequence>
<feature type="signal peptide" evidence="8">
    <location>
        <begin position="1"/>
        <end position="24"/>
    </location>
</feature>
<dbReference type="PANTHER" id="PTHR30429:SF0">
    <property type="entry name" value="METHIONINE-BINDING LIPOPROTEIN METQ"/>
    <property type="match status" value="1"/>
</dbReference>
<dbReference type="Gene3D" id="3.40.190.10">
    <property type="entry name" value="Periplasmic binding protein-like II"/>
    <property type="match status" value="2"/>
</dbReference>
<dbReference type="PIRSF" id="PIRSF002854">
    <property type="entry name" value="MetQ"/>
    <property type="match status" value="1"/>
</dbReference>
<evidence type="ECO:0000256" key="1">
    <source>
        <dbReference type="ARBA" id="ARBA00004635"/>
    </source>
</evidence>
<evidence type="ECO:0000256" key="5">
    <source>
        <dbReference type="ARBA" id="ARBA00023288"/>
    </source>
</evidence>
<evidence type="ECO:0000313" key="9">
    <source>
        <dbReference type="EMBL" id="PFG17870.1"/>
    </source>
</evidence>
<feature type="chain" id="PRO_5017993678" description="Lipoprotein" evidence="8">
    <location>
        <begin position="25"/>
        <end position="284"/>
    </location>
</feature>
<comment type="caution">
    <text evidence="9">The sequence shown here is derived from an EMBL/GenBank/DDBJ whole genome shotgun (WGS) entry which is preliminary data.</text>
</comment>
<protein>
    <recommendedName>
        <fullName evidence="6">Lipoprotein</fullName>
    </recommendedName>
</protein>
<dbReference type="OrthoDB" id="9812878at2"/>
<keyword evidence="2 8" id="KW-0732">Signal</keyword>
<evidence type="ECO:0000313" key="10">
    <source>
        <dbReference type="Proteomes" id="UP000226079"/>
    </source>
</evidence>
<name>A0A2A9CW61_9ACTN</name>
<dbReference type="Pfam" id="PF03180">
    <property type="entry name" value="Lipoprotein_9"/>
    <property type="match status" value="1"/>
</dbReference>
<dbReference type="AlphaFoldDB" id="A0A2A9CW61"/>
<reference evidence="9 10" key="1">
    <citation type="submission" date="2017-10" db="EMBL/GenBank/DDBJ databases">
        <title>Sequencing the genomes of 1000 actinobacteria strains.</title>
        <authorList>
            <person name="Klenk H.-P."/>
        </authorList>
    </citation>
    <scope>NUCLEOTIDE SEQUENCE [LARGE SCALE GENOMIC DNA]</scope>
    <source>
        <strain evidence="9 10">DSM 15597</strain>
    </source>
</reference>
<organism evidence="9 10">
    <name type="scientific">Propionicimonas paludicola</name>
    <dbReference type="NCBI Taxonomy" id="185243"/>
    <lineage>
        <taxon>Bacteria</taxon>
        <taxon>Bacillati</taxon>
        <taxon>Actinomycetota</taxon>
        <taxon>Actinomycetes</taxon>
        <taxon>Propionibacteriales</taxon>
        <taxon>Nocardioidaceae</taxon>
        <taxon>Propionicimonas</taxon>
    </lineage>
</organism>
<dbReference type="InterPro" id="IPR004872">
    <property type="entry name" value="Lipoprotein_NlpA"/>
</dbReference>